<keyword evidence="4" id="KW-1185">Reference proteome</keyword>
<feature type="transmembrane region" description="Helical" evidence="1">
    <location>
        <begin position="229"/>
        <end position="250"/>
    </location>
</feature>
<keyword evidence="1" id="KW-0472">Membrane</keyword>
<evidence type="ECO:0000259" key="2">
    <source>
        <dbReference type="Pfam" id="PF00535"/>
    </source>
</evidence>
<organism evidence="3 4">
    <name type="scientific">Aequorivita vitellina</name>
    <dbReference type="NCBI Taxonomy" id="2874475"/>
    <lineage>
        <taxon>Bacteria</taxon>
        <taxon>Pseudomonadati</taxon>
        <taxon>Bacteroidota</taxon>
        <taxon>Flavobacteriia</taxon>
        <taxon>Flavobacteriales</taxon>
        <taxon>Flavobacteriaceae</taxon>
        <taxon>Aequorivita</taxon>
    </lineage>
</organism>
<accession>A0A9X1QTZ3</accession>
<dbReference type="InterPro" id="IPR029044">
    <property type="entry name" value="Nucleotide-diphossugar_trans"/>
</dbReference>
<evidence type="ECO:0000256" key="1">
    <source>
        <dbReference type="SAM" id="Phobius"/>
    </source>
</evidence>
<dbReference type="InterPro" id="IPR001173">
    <property type="entry name" value="Glyco_trans_2-like"/>
</dbReference>
<dbReference type="SUPFAM" id="SSF53448">
    <property type="entry name" value="Nucleotide-diphospho-sugar transferases"/>
    <property type="match status" value="1"/>
</dbReference>
<dbReference type="EMBL" id="JAIRBA010000001">
    <property type="protein sequence ID" value="MCG2417397.1"/>
    <property type="molecule type" value="Genomic_DNA"/>
</dbReference>
<proteinExistence type="predicted"/>
<protein>
    <submittedName>
        <fullName evidence="3">Glycosyltransferase</fullName>
    </submittedName>
</protein>
<dbReference type="Gene3D" id="3.90.550.10">
    <property type="entry name" value="Spore Coat Polysaccharide Biosynthesis Protein SpsA, Chain A"/>
    <property type="match status" value="1"/>
</dbReference>
<dbReference type="Pfam" id="PF00535">
    <property type="entry name" value="Glycos_transf_2"/>
    <property type="match status" value="1"/>
</dbReference>
<evidence type="ECO:0000313" key="4">
    <source>
        <dbReference type="Proteomes" id="UP001139461"/>
    </source>
</evidence>
<gene>
    <name evidence="3" type="ORF">K8089_00070</name>
</gene>
<comment type="caution">
    <text evidence="3">The sequence shown here is derived from an EMBL/GenBank/DDBJ whole genome shotgun (WGS) entry which is preliminary data.</text>
</comment>
<evidence type="ECO:0000313" key="3">
    <source>
        <dbReference type="EMBL" id="MCG2417397.1"/>
    </source>
</evidence>
<sequence length="259" mass="29958">MKENPLVSVIMPVYNSSKFVKTAIESVLAQVYTHWELIIVDDASTDDTSAIVEKLAAAHSKIRFLKLTANQGPGYCRNKATEMARGAYIAFLDSDDLWEREKLLIQINFMRKNNCAVSFTSYLHIDEIGKLLKKRIKAMPILSYKKQRSNNYIGNLTGMYHAASLGKIKSPEIPKRQDWALWLEAIKRSKKPAHGIVQDLAFYRIRKDSVSANKVELLKHNFNFYKNHLGYSIPISIYFMSCFLWEYFFVRPKYIETLN</sequence>
<keyword evidence="1" id="KW-1133">Transmembrane helix</keyword>
<dbReference type="PANTHER" id="PTHR22916:SF3">
    <property type="entry name" value="UDP-GLCNAC:BETAGAL BETA-1,3-N-ACETYLGLUCOSAMINYLTRANSFERASE-LIKE PROTEIN 1"/>
    <property type="match status" value="1"/>
</dbReference>
<dbReference type="Proteomes" id="UP001139461">
    <property type="component" value="Unassembled WGS sequence"/>
</dbReference>
<keyword evidence="1" id="KW-0812">Transmembrane</keyword>
<dbReference type="RefSeq" id="WP_237601219.1">
    <property type="nucleotide sequence ID" value="NZ_JAIRBA010000001.1"/>
</dbReference>
<dbReference type="GO" id="GO:0016758">
    <property type="term" value="F:hexosyltransferase activity"/>
    <property type="evidence" value="ECO:0007669"/>
    <property type="project" value="UniProtKB-ARBA"/>
</dbReference>
<dbReference type="PANTHER" id="PTHR22916">
    <property type="entry name" value="GLYCOSYLTRANSFERASE"/>
    <property type="match status" value="1"/>
</dbReference>
<name>A0A9X1QTZ3_9FLAO</name>
<feature type="domain" description="Glycosyltransferase 2-like" evidence="2">
    <location>
        <begin position="8"/>
        <end position="157"/>
    </location>
</feature>
<dbReference type="AlphaFoldDB" id="A0A9X1QTZ3"/>
<reference evidence="3" key="1">
    <citation type="submission" date="2021-09" db="EMBL/GenBank/DDBJ databases">
        <title>Genome of Aequorivita sp. strain F47161.</title>
        <authorList>
            <person name="Wang Y."/>
        </authorList>
    </citation>
    <scope>NUCLEOTIDE SEQUENCE</scope>
    <source>
        <strain evidence="3">F47161</strain>
    </source>
</reference>